<dbReference type="NCBIfam" id="TIGR00125">
    <property type="entry name" value="cyt_tran_rel"/>
    <property type="match status" value="1"/>
</dbReference>
<evidence type="ECO:0000313" key="5">
    <source>
        <dbReference type="Proteomes" id="UP000245627"/>
    </source>
</evidence>
<evidence type="ECO:0000256" key="2">
    <source>
        <dbReference type="ARBA" id="ARBA00022695"/>
    </source>
</evidence>
<dbReference type="EMBL" id="QDKG01000003">
    <property type="protein sequence ID" value="PVH25124.1"/>
    <property type="molecule type" value="Genomic_DNA"/>
</dbReference>
<dbReference type="SUPFAM" id="SSF52374">
    <property type="entry name" value="Nucleotidylyl transferase"/>
    <property type="match status" value="1"/>
</dbReference>
<dbReference type="InterPro" id="IPR050385">
    <property type="entry name" value="Archaeal_FAD_synthase"/>
</dbReference>
<evidence type="ECO:0000313" key="4">
    <source>
        <dbReference type="EMBL" id="PVH25124.1"/>
    </source>
</evidence>
<dbReference type="OrthoDB" id="9795543at2"/>
<proteinExistence type="predicted"/>
<dbReference type="Proteomes" id="UP000245627">
    <property type="component" value="Unassembled WGS sequence"/>
</dbReference>
<sequence>MKIGITFGAFDMLHAGQIMFLAQARKQCDYLIVGLCTDGQVDSARKSKPVQSLVERFIQLEGNPSVDEIIPFENDDDLMDLLQTMPTDIRFVGSEYENITFTGKEYCQEAGIEICYINRAHRFSARSLRKIVAEKQAAKLMSQ</sequence>
<keyword evidence="1 4" id="KW-0808">Transferase</keyword>
<dbReference type="RefSeq" id="WP_116775713.1">
    <property type="nucleotide sequence ID" value="NZ_QDKG01000003.1"/>
</dbReference>
<dbReference type="PANTHER" id="PTHR43793:SF1">
    <property type="entry name" value="FAD SYNTHASE"/>
    <property type="match status" value="1"/>
</dbReference>
<dbReference type="Gene3D" id="3.40.50.620">
    <property type="entry name" value="HUPs"/>
    <property type="match status" value="1"/>
</dbReference>
<gene>
    <name evidence="4" type="ORF">DC487_09340</name>
</gene>
<dbReference type="GO" id="GO:0016779">
    <property type="term" value="F:nucleotidyltransferase activity"/>
    <property type="evidence" value="ECO:0007669"/>
    <property type="project" value="UniProtKB-KW"/>
</dbReference>
<dbReference type="InterPro" id="IPR004821">
    <property type="entry name" value="Cyt_trans-like"/>
</dbReference>
<evidence type="ECO:0000259" key="3">
    <source>
        <dbReference type="Pfam" id="PF01467"/>
    </source>
</evidence>
<dbReference type="InterPro" id="IPR014729">
    <property type="entry name" value="Rossmann-like_a/b/a_fold"/>
</dbReference>
<reference evidence="4 5" key="1">
    <citation type="submission" date="2018-04" db="EMBL/GenBank/DDBJ databases">
        <title>Sphingobacterium cortibacter sp. nov.</title>
        <authorList>
            <person name="Li Y."/>
        </authorList>
    </citation>
    <scope>NUCLEOTIDE SEQUENCE [LARGE SCALE GENOMIC DNA]</scope>
    <source>
        <strain evidence="4 5">2c-3</strain>
    </source>
</reference>
<keyword evidence="2 4" id="KW-0548">Nucleotidyltransferase</keyword>
<keyword evidence="5" id="KW-1185">Reference proteome</keyword>
<dbReference type="PANTHER" id="PTHR43793">
    <property type="entry name" value="FAD SYNTHASE"/>
    <property type="match status" value="1"/>
</dbReference>
<comment type="caution">
    <text evidence="4">The sequence shown here is derived from an EMBL/GenBank/DDBJ whole genome shotgun (WGS) entry which is preliminary data.</text>
</comment>
<accession>A0A2T8HI62</accession>
<evidence type="ECO:0000256" key="1">
    <source>
        <dbReference type="ARBA" id="ARBA00022679"/>
    </source>
</evidence>
<organism evidence="4 5">
    <name type="scientific">Sphingobacterium corticibacter</name>
    <dbReference type="NCBI Taxonomy" id="2171749"/>
    <lineage>
        <taxon>Bacteria</taxon>
        <taxon>Pseudomonadati</taxon>
        <taxon>Bacteroidota</taxon>
        <taxon>Sphingobacteriia</taxon>
        <taxon>Sphingobacteriales</taxon>
        <taxon>Sphingobacteriaceae</taxon>
        <taxon>Sphingobacterium</taxon>
    </lineage>
</organism>
<dbReference type="Pfam" id="PF01467">
    <property type="entry name" value="CTP_transf_like"/>
    <property type="match status" value="1"/>
</dbReference>
<feature type="domain" description="Cytidyltransferase-like" evidence="3">
    <location>
        <begin position="5"/>
        <end position="95"/>
    </location>
</feature>
<name>A0A2T8HI62_9SPHI</name>
<protein>
    <submittedName>
        <fullName evidence="4">Glycerol-3-phosphate cytidylyltransferase</fullName>
    </submittedName>
</protein>
<dbReference type="AlphaFoldDB" id="A0A2T8HI62"/>